<keyword evidence="1" id="KW-0472">Membrane</keyword>
<keyword evidence="3" id="KW-1185">Reference proteome</keyword>
<evidence type="ECO:0000256" key="1">
    <source>
        <dbReference type="SAM" id="Phobius"/>
    </source>
</evidence>
<feature type="transmembrane region" description="Helical" evidence="1">
    <location>
        <begin position="7"/>
        <end position="26"/>
    </location>
</feature>
<keyword evidence="1" id="KW-1133">Transmembrane helix</keyword>
<sequence>MKHIKLIAVKFLISLALLFVILGMGFDVSFGNVFLITLALGVISYVIGDLLILPRTNNMVATICDFILAYAVIYLMTDALTVGDGVMQAAFISSLGVAVFEYFYHKYVASNLDTDRETTYVPPRELNVETSEEISTFEEENKVEKREE</sequence>
<dbReference type="EMBL" id="JBHSDT010000001">
    <property type="protein sequence ID" value="MFC4401731.1"/>
    <property type="molecule type" value="Genomic_DNA"/>
</dbReference>
<dbReference type="RefSeq" id="WP_390248585.1">
    <property type="nucleotide sequence ID" value="NZ_JBHSDT010000001.1"/>
</dbReference>
<feature type="transmembrane region" description="Helical" evidence="1">
    <location>
        <begin position="60"/>
        <end position="80"/>
    </location>
</feature>
<accession>A0ABV8WSZ9</accession>
<proteinExistence type="predicted"/>
<gene>
    <name evidence="2" type="ORF">ACFOY7_01275</name>
</gene>
<dbReference type="InterPro" id="IPR019649">
    <property type="entry name" value="DUF2512"/>
</dbReference>
<evidence type="ECO:0000313" key="3">
    <source>
        <dbReference type="Proteomes" id="UP001595882"/>
    </source>
</evidence>
<name>A0ABV8WSZ9_9BACI</name>
<organism evidence="2 3">
    <name type="scientific">Gracilibacillus xinjiangensis</name>
    <dbReference type="NCBI Taxonomy" id="1193282"/>
    <lineage>
        <taxon>Bacteria</taxon>
        <taxon>Bacillati</taxon>
        <taxon>Bacillota</taxon>
        <taxon>Bacilli</taxon>
        <taxon>Bacillales</taxon>
        <taxon>Bacillaceae</taxon>
        <taxon>Gracilibacillus</taxon>
    </lineage>
</organism>
<comment type="caution">
    <text evidence="2">The sequence shown here is derived from an EMBL/GenBank/DDBJ whole genome shotgun (WGS) entry which is preliminary data.</text>
</comment>
<protein>
    <submittedName>
        <fullName evidence="2">YndM family protein</fullName>
    </submittedName>
</protein>
<feature type="transmembrane region" description="Helical" evidence="1">
    <location>
        <begin position="86"/>
        <end position="104"/>
    </location>
</feature>
<dbReference type="Pfam" id="PF10710">
    <property type="entry name" value="DUF2512"/>
    <property type="match status" value="1"/>
</dbReference>
<evidence type="ECO:0000313" key="2">
    <source>
        <dbReference type="EMBL" id="MFC4401731.1"/>
    </source>
</evidence>
<dbReference type="Proteomes" id="UP001595882">
    <property type="component" value="Unassembled WGS sequence"/>
</dbReference>
<feature type="transmembrane region" description="Helical" evidence="1">
    <location>
        <begin position="32"/>
        <end position="53"/>
    </location>
</feature>
<reference evidence="3" key="1">
    <citation type="journal article" date="2019" name="Int. J. Syst. Evol. Microbiol.">
        <title>The Global Catalogue of Microorganisms (GCM) 10K type strain sequencing project: providing services to taxonomists for standard genome sequencing and annotation.</title>
        <authorList>
            <consortium name="The Broad Institute Genomics Platform"/>
            <consortium name="The Broad Institute Genome Sequencing Center for Infectious Disease"/>
            <person name="Wu L."/>
            <person name="Ma J."/>
        </authorList>
    </citation>
    <scope>NUCLEOTIDE SEQUENCE [LARGE SCALE GENOMIC DNA]</scope>
    <source>
        <strain evidence="3">CCUG 37865</strain>
    </source>
</reference>
<keyword evidence="1" id="KW-0812">Transmembrane</keyword>